<evidence type="ECO:0000256" key="3">
    <source>
        <dbReference type="ARBA" id="ARBA00022833"/>
    </source>
</evidence>
<proteinExistence type="predicted"/>
<keyword evidence="2 4" id="KW-0863">Zinc-finger</keyword>
<dbReference type="Proteomes" id="UP000039865">
    <property type="component" value="Unassembled WGS sequence"/>
</dbReference>
<dbReference type="InterPro" id="IPR000306">
    <property type="entry name" value="Znf_FYVE"/>
</dbReference>
<organism evidence="8 9">
    <name type="scientific">Stylonychia lemnae</name>
    <name type="common">Ciliate</name>
    <dbReference type="NCBI Taxonomy" id="5949"/>
    <lineage>
        <taxon>Eukaryota</taxon>
        <taxon>Sar</taxon>
        <taxon>Alveolata</taxon>
        <taxon>Ciliophora</taxon>
        <taxon>Intramacronucleata</taxon>
        <taxon>Spirotrichea</taxon>
        <taxon>Stichotrichia</taxon>
        <taxon>Sporadotrichida</taxon>
        <taxon>Oxytrichidae</taxon>
        <taxon>Stylonychinae</taxon>
        <taxon>Stylonychia</taxon>
    </lineage>
</organism>
<feature type="chain" id="PRO_5001729490" evidence="6">
    <location>
        <begin position="25"/>
        <end position="501"/>
    </location>
</feature>
<dbReference type="EMBL" id="CCKQ01009497">
    <property type="protein sequence ID" value="CDW80991.1"/>
    <property type="molecule type" value="Genomic_DNA"/>
</dbReference>
<evidence type="ECO:0000256" key="2">
    <source>
        <dbReference type="ARBA" id="ARBA00022771"/>
    </source>
</evidence>
<dbReference type="SUPFAM" id="SSF57903">
    <property type="entry name" value="FYVE/PHD zinc finger"/>
    <property type="match status" value="1"/>
</dbReference>
<dbReference type="Pfam" id="PF01363">
    <property type="entry name" value="FYVE"/>
    <property type="match status" value="1"/>
</dbReference>
<dbReference type="GO" id="GO:0043328">
    <property type="term" value="P:protein transport to vacuole involved in ubiquitin-dependent protein catabolic process via the multivesicular body sorting pathway"/>
    <property type="evidence" value="ECO:0007669"/>
    <property type="project" value="TreeGrafter"/>
</dbReference>
<protein>
    <submittedName>
        <fullName evidence="8">And ph domain-containing protein 6</fullName>
    </submittedName>
</protein>
<accession>A0A078AGN3</accession>
<evidence type="ECO:0000259" key="7">
    <source>
        <dbReference type="PROSITE" id="PS50178"/>
    </source>
</evidence>
<dbReference type="GO" id="GO:0008270">
    <property type="term" value="F:zinc ion binding"/>
    <property type="evidence" value="ECO:0007669"/>
    <property type="project" value="UniProtKB-KW"/>
</dbReference>
<dbReference type="GO" id="GO:0043130">
    <property type="term" value="F:ubiquitin binding"/>
    <property type="evidence" value="ECO:0007669"/>
    <property type="project" value="TreeGrafter"/>
</dbReference>
<dbReference type="CDD" id="cd00065">
    <property type="entry name" value="FYVE_like_SF"/>
    <property type="match status" value="1"/>
</dbReference>
<dbReference type="Gene3D" id="3.30.40.10">
    <property type="entry name" value="Zinc/RING finger domain, C3HC4 (zinc finger)"/>
    <property type="match status" value="1"/>
</dbReference>
<dbReference type="InterPro" id="IPR011011">
    <property type="entry name" value="Znf_FYVE_PHD"/>
</dbReference>
<keyword evidence="6" id="KW-0732">Signal</keyword>
<dbReference type="PROSITE" id="PS50178">
    <property type="entry name" value="ZF_FYVE"/>
    <property type="match status" value="1"/>
</dbReference>
<evidence type="ECO:0000313" key="9">
    <source>
        <dbReference type="Proteomes" id="UP000039865"/>
    </source>
</evidence>
<feature type="compositionally biased region" description="Polar residues" evidence="5">
    <location>
        <begin position="328"/>
        <end position="338"/>
    </location>
</feature>
<keyword evidence="1" id="KW-0479">Metal-binding</keyword>
<feature type="compositionally biased region" description="Basic and acidic residues" evidence="5">
    <location>
        <begin position="422"/>
        <end position="442"/>
    </location>
</feature>
<dbReference type="OMA" id="SMANHRI"/>
<feature type="region of interest" description="Disordered" evidence="5">
    <location>
        <begin position="386"/>
        <end position="501"/>
    </location>
</feature>
<dbReference type="GO" id="GO:0006623">
    <property type="term" value="P:protein targeting to vacuole"/>
    <property type="evidence" value="ECO:0007669"/>
    <property type="project" value="TreeGrafter"/>
</dbReference>
<dbReference type="AlphaFoldDB" id="A0A078AGN3"/>
<dbReference type="InParanoid" id="A0A078AGN3"/>
<dbReference type="SMART" id="SM00064">
    <property type="entry name" value="FYVE"/>
    <property type="match status" value="1"/>
</dbReference>
<evidence type="ECO:0000256" key="6">
    <source>
        <dbReference type="SAM" id="SignalP"/>
    </source>
</evidence>
<evidence type="ECO:0000256" key="4">
    <source>
        <dbReference type="PROSITE-ProRule" id="PRU00091"/>
    </source>
</evidence>
<dbReference type="InterPro" id="IPR017455">
    <property type="entry name" value="Znf_FYVE-rel"/>
</dbReference>
<evidence type="ECO:0000256" key="5">
    <source>
        <dbReference type="SAM" id="MobiDB-lite"/>
    </source>
</evidence>
<keyword evidence="9" id="KW-1185">Reference proteome</keyword>
<gene>
    <name evidence="8" type="primary">Contig1501.g1640</name>
    <name evidence="8" type="ORF">STYLEM_9997</name>
</gene>
<feature type="region of interest" description="Disordered" evidence="5">
    <location>
        <begin position="311"/>
        <end position="338"/>
    </location>
</feature>
<dbReference type="OrthoDB" id="308897at2759"/>
<dbReference type="PANTHER" id="PTHR47794:SF1">
    <property type="entry name" value="VACUOLAR PROTEIN SORTING-ASSOCIATED PROTEIN 27"/>
    <property type="match status" value="1"/>
</dbReference>
<evidence type="ECO:0000313" key="8">
    <source>
        <dbReference type="EMBL" id="CDW80991.1"/>
    </source>
</evidence>
<keyword evidence="3" id="KW-0862">Zinc</keyword>
<reference evidence="8 9" key="1">
    <citation type="submission" date="2014-06" db="EMBL/GenBank/DDBJ databases">
        <authorList>
            <person name="Swart Estienne"/>
        </authorList>
    </citation>
    <scope>NUCLEOTIDE SEQUENCE [LARGE SCALE GENOMIC DNA]</scope>
    <source>
        <strain evidence="8 9">130c</strain>
    </source>
</reference>
<feature type="signal peptide" evidence="6">
    <location>
        <begin position="1"/>
        <end position="24"/>
    </location>
</feature>
<sequence>MGLIYGKLTAIALIILTLATLAHQVNHVKYNVLEELSLSQGYNSGSMLKRQNTTQSDKSMSFSSVDRQSQSLRVNIKMMNMYEALPDTFDEKKVQFNELNNCEICYIKFTTLNRKHHCRRCGKTVCNKCSNNQRPLSKSDQKTLYRICDSCDTELQNYKVKYQYFIYLCFISSQFQLKQDLDDIKVAQEMQITILNEKVEEMDEEKSKLRTKYEDEKQKLQQKLQEAQKKKVSIEKEVESLRKGLEKLNSDRNNMHKELCHEEKILREKESEKNKLINQKSQKLNELAEKEKLLHDKEQKNSELRQQLEIQKQKFRKSTNDPDEELKNSTLSNKDSTQLVIDEDEKLRLDRQRMEKFKYIENSMANHRIDEQFCEQSEYNESILSIHDRKNTHRSNIDNRRSGNANKSSELPVLEVDEEQESEHSRKMDRKQMKKELQKKETSNILSQAFDKQNGKQRQGTSFNQAPSTKSKKSQKKLNGSSDDEEENEGTSIPKIIRKKN</sequence>
<name>A0A078AGN3_STYLE</name>
<dbReference type="GO" id="GO:0033565">
    <property type="term" value="C:ESCRT-0 complex"/>
    <property type="evidence" value="ECO:0007669"/>
    <property type="project" value="TreeGrafter"/>
</dbReference>
<evidence type="ECO:0000256" key="1">
    <source>
        <dbReference type="ARBA" id="ARBA00022723"/>
    </source>
</evidence>
<dbReference type="GO" id="GO:0032266">
    <property type="term" value="F:phosphatidylinositol-3-phosphate binding"/>
    <property type="evidence" value="ECO:0007669"/>
    <property type="project" value="TreeGrafter"/>
</dbReference>
<feature type="domain" description="FYVE-type" evidence="7">
    <location>
        <begin position="96"/>
        <end position="156"/>
    </location>
</feature>
<dbReference type="InterPro" id="IPR013083">
    <property type="entry name" value="Znf_RING/FYVE/PHD"/>
</dbReference>
<feature type="compositionally biased region" description="Polar residues" evidence="5">
    <location>
        <begin position="443"/>
        <end position="469"/>
    </location>
</feature>
<dbReference type="PANTHER" id="PTHR47794">
    <property type="entry name" value="VACUOLAR PROTEIN SORTING-ASSOCIATED PROTEIN 27"/>
    <property type="match status" value="1"/>
</dbReference>